<accession>A0A061S7N3</accession>
<name>A0A061S7N3_9CHLO</name>
<gene>
    <name evidence="1" type="ORF">TSPGSL018_8594</name>
</gene>
<dbReference type="AlphaFoldDB" id="A0A061S7N3"/>
<proteinExistence type="predicted"/>
<evidence type="ECO:0000313" key="1">
    <source>
        <dbReference type="EMBL" id="JAC81142.1"/>
    </source>
</evidence>
<feature type="non-terminal residue" evidence="1">
    <location>
        <position position="1"/>
    </location>
</feature>
<organism evidence="1">
    <name type="scientific">Tetraselmis sp. GSL018</name>
    <dbReference type="NCBI Taxonomy" id="582737"/>
    <lineage>
        <taxon>Eukaryota</taxon>
        <taxon>Viridiplantae</taxon>
        <taxon>Chlorophyta</taxon>
        <taxon>core chlorophytes</taxon>
        <taxon>Chlorodendrophyceae</taxon>
        <taxon>Chlorodendrales</taxon>
        <taxon>Chlorodendraceae</taxon>
        <taxon>Tetraselmis</taxon>
    </lineage>
</organism>
<reference evidence="1" key="1">
    <citation type="submission" date="2014-05" db="EMBL/GenBank/DDBJ databases">
        <title>The transcriptome of the halophilic microalga Tetraselmis sp. GSL018 isolated from the Great Salt Lake, Utah.</title>
        <authorList>
            <person name="Jinkerson R.E."/>
            <person name="D'Adamo S."/>
            <person name="Posewitz M.C."/>
        </authorList>
    </citation>
    <scope>NUCLEOTIDE SEQUENCE</scope>
    <source>
        <strain evidence="1">GSL018</strain>
    </source>
</reference>
<protein>
    <submittedName>
        <fullName evidence="1">Uncharacterized protein</fullName>
    </submittedName>
</protein>
<dbReference type="EMBL" id="GBEZ01004041">
    <property type="protein sequence ID" value="JAC81142.1"/>
    <property type="molecule type" value="Transcribed_RNA"/>
</dbReference>
<sequence>ATFPLVKSVLVASRLAFQGGGPGFHLREGSSGGSLAHEMVETKSASALKLQQVIPALCVGSALLSPSEKGQKGVRSPIGRAKVTQARLASEIGGRDARFRDG</sequence>